<gene>
    <name evidence="2" type="ORF">Sspor_77530</name>
</gene>
<comment type="caution">
    <text evidence="2">The sequence shown here is derived from an EMBL/GenBank/DDBJ whole genome shotgun (WGS) entry which is preliminary data.</text>
</comment>
<evidence type="ECO:0000256" key="1">
    <source>
        <dbReference type="SAM" id="MobiDB-lite"/>
    </source>
</evidence>
<dbReference type="EMBL" id="BNED01000005">
    <property type="protein sequence ID" value="GHI82192.1"/>
    <property type="molecule type" value="Genomic_DNA"/>
</dbReference>
<sequence>MNVRGTTPGRRTGLGAARRTRPSDVVVDAPAAAPYGWTRAVRRRVRGLAGRGGLPSHCPTTPPRKAVLVRSIRCALTALAAGGILLAGASAASADDAFTLYAPVSNTYSIVFGDLSQVAGDDVFNAGHDNTVGSHNGAAPAGDIGMASVPGTQVLSNEALMKGAAGQWTGTIMTK</sequence>
<proteinExistence type="predicted"/>
<reference evidence="3" key="1">
    <citation type="submission" date="2023-07" db="EMBL/GenBank/DDBJ databases">
        <title>Whole genome shotgun sequence of Streptomyces spororaveus NBRC 15456.</title>
        <authorList>
            <person name="Komaki H."/>
            <person name="Tamura T."/>
        </authorList>
    </citation>
    <scope>NUCLEOTIDE SEQUENCE [LARGE SCALE GENOMIC DNA]</scope>
    <source>
        <strain evidence="3">NBRC 15456</strain>
    </source>
</reference>
<dbReference type="Proteomes" id="UP000608522">
    <property type="component" value="Unassembled WGS sequence"/>
</dbReference>
<evidence type="ECO:0000313" key="3">
    <source>
        <dbReference type="Proteomes" id="UP000608522"/>
    </source>
</evidence>
<protein>
    <recommendedName>
        <fullName evidence="4">Choice-of-anchor A domain-containing protein</fullName>
    </recommendedName>
</protein>
<organism evidence="2 3">
    <name type="scientific">Streptomyces spororaveus</name>
    <dbReference type="NCBI Taxonomy" id="284039"/>
    <lineage>
        <taxon>Bacteria</taxon>
        <taxon>Bacillati</taxon>
        <taxon>Actinomycetota</taxon>
        <taxon>Actinomycetes</taxon>
        <taxon>Kitasatosporales</taxon>
        <taxon>Streptomycetaceae</taxon>
        <taxon>Streptomyces</taxon>
    </lineage>
</organism>
<evidence type="ECO:0008006" key="4">
    <source>
        <dbReference type="Google" id="ProtNLM"/>
    </source>
</evidence>
<accession>A0ABQ3TPD8</accession>
<feature type="region of interest" description="Disordered" evidence="1">
    <location>
        <begin position="1"/>
        <end position="21"/>
    </location>
</feature>
<keyword evidence="3" id="KW-1185">Reference proteome</keyword>
<evidence type="ECO:0000313" key="2">
    <source>
        <dbReference type="EMBL" id="GHI82192.1"/>
    </source>
</evidence>
<feature type="compositionally biased region" description="Low complexity" evidence="1">
    <location>
        <begin position="1"/>
        <end position="17"/>
    </location>
</feature>
<name>A0ABQ3TPD8_9ACTN</name>